<accession>A0ABY2GWJ8</accession>
<dbReference type="EMBL" id="PPTA01000011">
    <property type="protein sequence ID" value="TFB00338.1"/>
    <property type="molecule type" value="Genomic_DNA"/>
</dbReference>
<protein>
    <submittedName>
        <fullName evidence="2">Uncharacterized protein</fullName>
    </submittedName>
</protein>
<feature type="compositionally biased region" description="Pro residues" evidence="1">
    <location>
        <begin position="1"/>
        <end position="16"/>
    </location>
</feature>
<gene>
    <name evidence="2" type="ORF">CCMA1212_007904</name>
</gene>
<dbReference type="RefSeq" id="XP_073556539.1">
    <property type="nucleotide sequence ID" value="XM_073705063.1"/>
</dbReference>
<dbReference type="GeneID" id="300579513"/>
<dbReference type="Proteomes" id="UP001642720">
    <property type="component" value="Unassembled WGS sequence"/>
</dbReference>
<keyword evidence="3" id="KW-1185">Reference proteome</keyword>
<evidence type="ECO:0000256" key="1">
    <source>
        <dbReference type="SAM" id="MobiDB-lite"/>
    </source>
</evidence>
<comment type="caution">
    <text evidence="2">The sequence shown here is derived from an EMBL/GenBank/DDBJ whole genome shotgun (WGS) entry which is preliminary data.</text>
</comment>
<organism evidence="2 3">
    <name type="scientific">Trichoderma ghanense</name>
    <dbReference type="NCBI Taxonomy" id="65468"/>
    <lineage>
        <taxon>Eukaryota</taxon>
        <taxon>Fungi</taxon>
        <taxon>Dikarya</taxon>
        <taxon>Ascomycota</taxon>
        <taxon>Pezizomycotina</taxon>
        <taxon>Sordariomycetes</taxon>
        <taxon>Hypocreomycetidae</taxon>
        <taxon>Hypocreales</taxon>
        <taxon>Hypocreaceae</taxon>
        <taxon>Trichoderma</taxon>
    </lineage>
</organism>
<reference evidence="2 3" key="1">
    <citation type="submission" date="2018-01" db="EMBL/GenBank/DDBJ databases">
        <title>Genome characterization of the sugarcane-associated fungus Trichoderma ghanense CCMA-1212 and their application in lignocelulose bioconversion.</title>
        <authorList>
            <person name="Steindorff A.S."/>
            <person name="Mendes T.D."/>
            <person name="Vilela E.S.D."/>
            <person name="Rodrigues D.S."/>
            <person name="Formighieri E.F."/>
            <person name="Melo I.S."/>
            <person name="Favaro L.C.L."/>
        </authorList>
    </citation>
    <scope>NUCLEOTIDE SEQUENCE [LARGE SCALE GENOMIC DNA]</scope>
    <source>
        <strain evidence="2 3">CCMA-1212</strain>
    </source>
</reference>
<evidence type="ECO:0000313" key="3">
    <source>
        <dbReference type="Proteomes" id="UP001642720"/>
    </source>
</evidence>
<evidence type="ECO:0000313" key="2">
    <source>
        <dbReference type="EMBL" id="TFB00338.1"/>
    </source>
</evidence>
<feature type="region of interest" description="Disordered" evidence="1">
    <location>
        <begin position="1"/>
        <end position="46"/>
    </location>
</feature>
<sequence>MSSDPKPSPKPRPLPATSPSRRPAPHVHVMEAVPAPPTSSSSSNYQRPRAALGVLVADLRDAPGRLAAVGPISSAFTTATSQEDFVRRLGRITLLENSAEMEAYIAHIQSE</sequence>
<proteinExistence type="predicted"/>
<name>A0ABY2GWJ8_9HYPO</name>